<feature type="domain" description="CLASP N-terminal" evidence="7">
    <location>
        <begin position="27"/>
        <end position="233"/>
    </location>
</feature>
<gene>
    <name evidence="8" type="ORF">K503DRAFT_719209</name>
</gene>
<feature type="compositionally biased region" description="Polar residues" evidence="6">
    <location>
        <begin position="293"/>
        <end position="303"/>
    </location>
</feature>
<dbReference type="Proteomes" id="UP000092154">
    <property type="component" value="Unassembled WGS sequence"/>
</dbReference>
<evidence type="ECO:0000256" key="4">
    <source>
        <dbReference type="ARBA" id="ARBA00022701"/>
    </source>
</evidence>
<dbReference type="GO" id="GO:0051301">
    <property type="term" value="P:cell division"/>
    <property type="evidence" value="ECO:0007669"/>
    <property type="project" value="UniProtKB-KW"/>
</dbReference>
<evidence type="ECO:0000256" key="5">
    <source>
        <dbReference type="ARBA" id="ARBA00022776"/>
    </source>
</evidence>
<keyword evidence="5" id="KW-0498">Mitosis</keyword>
<comment type="subcellular location">
    <subcellularLocation>
        <location evidence="1">Cytoplasm</location>
        <location evidence="1">Cytoskeleton</location>
        <location evidence="1">Spindle</location>
    </subcellularLocation>
</comment>
<keyword evidence="4" id="KW-0493">Microtubule</keyword>
<evidence type="ECO:0000256" key="2">
    <source>
        <dbReference type="ARBA" id="ARBA00009549"/>
    </source>
</evidence>
<dbReference type="InterPro" id="IPR016024">
    <property type="entry name" value="ARM-type_fold"/>
</dbReference>
<keyword evidence="3" id="KW-0132">Cell division</keyword>
<keyword evidence="5" id="KW-0131">Cell cycle</keyword>
<dbReference type="GO" id="GO:0005819">
    <property type="term" value="C:spindle"/>
    <property type="evidence" value="ECO:0007669"/>
    <property type="project" value="UniProtKB-SubCell"/>
</dbReference>
<name>A0A1B7MYZ5_9AGAM</name>
<feature type="compositionally biased region" description="Low complexity" evidence="6">
    <location>
        <begin position="377"/>
        <end position="392"/>
    </location>
</feature>
<dbReference type="InParanoid" id="A0A1B7MYZ5"/>
<keyword evidence="9" id="KW-1185">Reference proteome</keyword>
<sequence>MVYRIVATPSDLRAEIEYIRRKISLPETEESCDKIQQGILQLTQLCNIGSCKFTTEMLAGIHSLSKPLKLAMKSEHTTLSSSAIQLVTALSAGLGPSFEPLVSLFAPTLLRLCVQTEKVSRRLAKACIFALIDNTLELRPSLLPYLGELDGSTALRLVAAEAILACLNSASFSVSNIAMDTRARLIEDVIELSAQNDRADVRKAAKDIFDAYKVPFPDRAASFISLFTPLTKKHVCVQGTTASRSTSVTSQEPSDCRPTTGRVNPVGRLLTSGIQTHPLNSKLPRDIPAVTPTDVSKQAQGTPSVPGPLFMQSRNPRGDRDIVRPLVSTTPFSQRVGNTVMQSHGKGPHVRQGTRAACIPTAHLPKTNGKTIENTRPPSVKPTSPGSPPKSGITKCDPKNNTTKIPSVCLTSAAAVRPSKAGYPVRRATSSRIPKIRTHVLPSAEVEVKMSWQKDAVASRSSMEAMGQRKPVLGAGPVTKGLKPVVKAPSCSTLCGMKNLRKPAPEGWPVTEGPELVVKAPSIHSKLCGMENPGKLASEDIPSPPDHTAMPLASSRVCESVASAKPHIRATTHDMLVPPNPDPNCPSHMGCRIRRASRQLHGRRSFITYSPRASLPLPLSPPEISAAEVIPHTQP</sequence>
<dbReference type="SUPFAM" id="SSF48371">
    <property type="entry name" value="ARM repeat"/>
    <property type="match status" value="1"/>
</dbReference>
<evidence type="ECO:0000313" key="9">
    <source>
        <dbReference type="Proteomes" id="UP000092154"/>
    </source>
</evidence>
<dbReference type="InterPro" id="IPR011989">
    <property type="entry name" value="ARM-like"/>
</dbReference>
<feature type="region of interest" description="Disordered" evidence="6">
    <location>
        <begin position="364"/>
        <end position="402"/>
    </location>
</feature>
<evidence type="ECO:0000256" key="1">
    <source>
        <dbReference type="ARBA" id="ARBA00004186"/>
    </source>
</evidence>
<protein>
    <recommendedName>
        <fullName evidence="7">CLASP N-terminal domain-containing protein</fullName>
    </recommendedName>
</protein>
<feature type="region of interest" description="Disordered" evidence="6">
    <location>
        <begin position="246"/>
        <end position="266"/>
    </location>
</feature>
<evidence type="ECO:0000256" key="3">
    <source>
        <dbReference type="ARBA" id="ARBA00022618"/>
    </source>
</evidence>
<reference evidence="8 9" key="1">
    <citation type="submission" date="2016-06" db="EMBL/GenBank/DDBJ databases">
        <title>Comparative genomics of the ectomycorrhizal sister species Rhizopogon vinicolor and Rhizopogon vesiculosus (Basidiomycota: Boletales) reveals a divergence of the mating type B locus.</title>
        <authorList>
            <consortium name="DOE Joint Genome Institute"/>
            <person name="Mujic A.B."/>
            <person name="Kuo A."/>
            <person name="Tritt A."/>
            <person name="Lipzen A."/>
            <person name="Chen C."/>
            <person name="Johnson J."/>
            <person name="Sharma A."/>
            <person name="Barry K."/>
            <person name="Grigoriev I.V."/>
            <person name="Spatafora J.W."/>
        </authorList>
    </citation>
    <scope>NUCLEOTIDE SEQUENCE [LARGE SCALE GENOMIC DNA]</scope>
    <source>
        <strain evidence="8 9">AM-OR11-026</strain>
    </source>
</reference>
<proteinExistence type="inferred from homology"/>
<dbReference type="Pfam" id="PF12348">
    <property type="entry name" value="CLASP_N"/>
    <property type="match status" value="1"/>
</dbReference>
<feature type="region of interest" description="Disordered" evidence="6">
    <location>
        <begin position="293"/>
        <end position="322"/>
    </location>
</feature>
<comment type="similarity">
    <text evidence="2">Belongs to the CLASP family.</text>
</comment>
<dbReference type="InterPro" id="IPR024395">
    <property type="entry name" value="CLASP_N_dom"/>
</dbReference>
<dbReference type="OrthoDB" id="10380198at2759"/>
<evidence type="ECO:0000313" key="8">
    <source>
        <dbReference type="EMBL" id="OAX37819.1"/>
    </source>
</evidence>
<dbReference type="EMBL" id="KV448329">
    <property type="protein sequence ID" value="OAX37819.1"/>
    <property type="molecule type" value="Genomic_DNA"/>
</dbReference>
<accession>A0A1B7MYZ5</accession>
<evidence type="ECO:0000256" key="6">
    <source>
        <dbReference type="SAM" id="MobiDB-lite"/>
    </source>
</evidence>
<evidence type="ECO:0000259" key="7">
    <source>
        <dbReference type="Pfam" id="PF12348"/>
    </source>
</evidence>
<dbReference type="AlphaFoldDB" id="A0A1B7MYZ5"/>
<organism evidence="8 9">
    <name type="scientific">Rhizopogon vinicolor AM-OR11-026</name>
    <dbReference type="NCBI Taxonomy" id="1314800"/>
    <lineage>
        <taxon>Eukaryota</taxon>
        <taxon>Fungi</taxon>
        <taxon>Dikarya</taxon>
        <taxon>Basidiomycota</taxon>
        <taxon>Agaricomycotina</taxon>
        <taxon>Agaricomycetes</taxon>
        <taxon>Agaricomycetidae</taxon>
        <taxon>Boletales</taxon>
        <taxon>Suillineae</taxon>
        <taxon>Rhizopogonaceae</taxon>
        <taxon>Rhizopogon</taxon>
    </lineage>
</organism>
<dbReference type="GO" id="GO:0005874">
    <property type="term" value="C:microtubule"/>
    <property type="evidence" value="ECO:0007669"/>
    <property type="project" value="UniProtKB-KW"/>
</dbReference>
<dbReference type="Gene3D" id="1.25.10.10">
    <property type="entry name" value="Leucine-rich Repeat Variant"/>
    <property type="match status" value="1"/>
</dbReference>